<evidence type="ECO:0000313" key="2">
    <source>
        <dbReference type="EMBL" id="APY23788.1"/>
    </source>
</evidence>
<dbReference type="Gene3D" id="2.40.50.480">
    <property type="match status" value="1"/>
</dbReference>
<dbReference type="AlphaFoldDB" id="A0A1W5QE26"/>
<dbReference type="SUPFAM" id="SSF159121">
    <property type="entry name" value="BC4932-like"/>
    <property type="match status" value="1"/>
</dbReference>
<dbReference type="PANTHER" id="PTHR36433">
    <property type="entry name" value="HYPOTHETICAL CYTOSOLIC PROTEIN"/>
    <property type="match status" value="1"/>
</dbReference>
<sequence length="133" mass="15641">MKRLIKSIIGIFIFIVIVWSALLLWKVYAEQHTDNSAVADLAKFNPLIQSENYYIKTQEPTKVDKQDNSHNVYKYKQQAVDKNGHRKMITFNAFSDKLKINHYLKVEVKLDRVQSYKEVSQQQVPSKVLQRID</sequence>
<evidence type="ECO:0008006" key="3">
    <source>
        <dbReference type="Google" id="ProtNLM"/>
    </source>
</evidence>
<keyword evidence="1" id="KW-1133">Transmembrane helix</keyword>
<dbReference type="InterPro" id="IPR006542">
    <property type="entry name" value="DUF1093"/>
</dbReference>
<organism evidence="2">
    <name type="scientific">Staphylococcus arlettae</name>
    <dbReference type="NCBI Taxonomy" id="29378"/>
    <lineage>
        <taxon>Bacteria</taxon>
        <taxon>Bacillati</taxon>
        <taxon>Bacillota</taxon>
        <taxon>Bacilli</taxon>
        <taxon>Bacillales</taxon>
        <taxon>Staphylococcaceae</taxon>
        <taxon>Staphylococcus</taxon>
    </lineage>
</organism>
<feature type="transmembrane region" description="Helical" evidence="1">
    <location>
        <begin position="7"/>
        <end position="28"/>
    </location>
</feature>
<keyword evidence="1" id="KW-0812">Transmembrane</keyword>
<dbReference type="RefSeq" id="WP_021459313.1">
    <property type="nucleotide sequence ID" value="NZ_AP019698.1"/>
</dbReference>
<dbReference type="EMBL" id="KY363215">
    <property type="protein sequence ID" value="APY23788.1"/>
    <property type="molecule type" value="Genomic_DNA"/>
</dbReference>
<accession>A0A1W5QE26</accession>
<reference evidence="2" key="1">
    <citation type="journal article" date="2017" name="MSphere">
        <title>Novel beta-lactamase blaARL in Staphylococcus arlettae.</title>
        <authorList>
            <person name="Andreis S.N."/>
            <person name="Perreten V."/>
            <person name="Schwendener S."/>
        </authorList>
    </citation>
    <scope>NUCLEOTIDE SEQUENCE</scope>
    <source>
        <strain evidence="2">SAN1670</strain>
    </source>
</reference>
<dbReference type="NCBIfam" id="TIGR01655">
    <property type="entry name" value="yxeA_fam"/>
    <property type="match status" value="1"/>
</dbReference>
<dbReference type="InterPro" id="IPR036166">
    <property type="entry name" value="YxeA-like_sf"/>
</dbReference>
<keyword evidence="1" id="KW-0472">Membrane</keyword>
<dbReference type="Pfam" id="PF06486">
    <property type="entry name" value="DUF1093"/>
    <property type="match status" value="1"/>
</dbReference>
<proteinExistence type="predicted"/>
<protein>
    <recommendedName>
        <fullName evidence="3">YxeA family protein</fullName>
    </recommendedName>
</protein>
<dbReference type="PANTHER" id="PTHR36433:SF2">
    <property type="entry name" value="YXEA FAMILY PROTEIN"/>
    <property type="match status" value="1"/>
</dbReference>
<name>A0A1W5QE26_9STAP</name>
<evidence type="ECO:0000256" key="1">
    <source>
        <dbReference type="SAM" id="Phobius"/>
    </source>
</evidence>